<feature type="compositionally biased region" description="Basic and acidic residues" evidence="1">
    <location>
        <begin position="663"/>
        <end position="672"/>
    </location>
</feature>
<sequence>MMPAGRSGGGPPLSGGGMMAPMSGGGGAMMAPMSGGSSIGGMPPLMPNVVSPAGHHPHHHHHQAQAAYPQQASPMGSWGFPTNAATSLQAPLQPAVLHQPHQPHSQHHQQGIPMPMQPQPVYQPQQQQHPSMQPQAPFSLGGPPGSQGPYGHHLPSPLQPTPVGGHPAAAAGWNATAAQHQQHLAYGGSGGLHYASPPTSHGSGGSPSHSSYSSPPSSTSSSSTTSPSPSPSSTSTMMASGVGFGYGGGVGVGVGSAGGGNGSFRLDEAQERMRQQHEQIRAEERLKQQQLHVKMLQEEQQRHLREEQERERIEAEKRKAEREALRQEEERKRLEAQREQERQQEALRAEQMRIFEEVRQAQLRQQHEQELQHQRQQQEQFEQQQKMIQEQQRQQEQLRLERIRFEEEQRREEEAARLQQERVKQEEERKRQDLLRQEQLRQEQFALEQKRREDALQEKRRQEQLLLAQQEKLRREQEEVEQEKLRAEQRLNSERMQQEKERLAEEVRQQQERLRLAQEEIQREKEKMAIELMREQQRIQEERQRLQAEHEKLRQERMERERLEEESRVRHQERVRQHQEQLARQQEAIRQQQQQQVAHLRQQQEQMMRSQAQAQAQPQPQPQPQVSRTQTAPILSRRPTPQAPPVPTNASSWSPFGPTSAAAEERPGEMKPRPRASVGSAILSRPPPHGSGTGSPNKASTLDSPFGGTSAAGGGGGGGRGGSAIHQRPISPPNAAQQVTRHPRKPRHPGAPAPIGALPGSQERQIQADAMASYEAYAAEIARKHRVSDRAEIMTADTMFDSSAFENKLDLYEDHNEQRSAYYDDSSDDENGFYNGNKRSETNPPQPRSGSILGVRSPQQQQPAGRTLISHKTGPAATSGSAVPPKRVPKPIVALRTGPAGAPSHWEKDAGVVKAKDIPGARPLPCVPGDHNRRRSTGSAEGEDGDDDDNNNEKNEGNAEKKGGLRALVKHHTGALKRSPRAPIYNDTEQQPPPQQHPRSAGFSHLNASVDSAHALIEELQEVTGHKEEGQPRSAPLPRAVRQLPTPSHTSPPPATPPRSASKSLPPVPVKNPPTAALRTRVAREIYSSELVYVQSLGVTIDVFLKPLRRAAEQSKPIILSADIASVFGNLEEIYAYHLQMVSKLESRITRWNIETQIGDTFLDMKQDFIMLYSSYINHYDQALETIGRCKDLKTWRAFIQRCNQHPECGGLSLESFLILPVQRVTRYVILLRDLRQKTPENHVDYQNINAAQTYMDNICYQVNENKRSAENLKKQMDVLASLQAKMKPKDMVRDLVDQNRVFVKQVVVTLYDQDSDKRREVCLFVFNDQLLVTKGDIKKDRFQIIAKFTRDDINFRLEIMADTDDFMGQQIKNAFVLHTPRVSYLFFCISAEERNLLFEQIRSIFR</sequence>
<proteinExistence type="predicted"/>
<protein>
    <submittedName>
        <fullName evidence="3">RhoGEF domain containing protein</fullName>
    </submittedName>
</protein>
<feature type="region of interest" description="Disordered" evidence="1">
    <location>
        <begin position="816"/>
        <end position="1003"/>
    </location>
</feature>
<dbReference type="GeneID" id="14917136"/>
<dbReference type="CDD" id="cd00160">
    <property type="entry name" value="RhoGEF"/>
    <property type="match status" value="1"/>
</dbReference>
<dbReference type="Gene3D" id="1.20.900.10">
    <property type="entry name" value="Dbl homology (DH) domain"/>
    <property type="match status" value="1"/>
</dbReference>
<evidence type="ECO:0000256" key="1">
    <source>
        <dbReference type="SAM" id="MobiDB-lite"/>
    </source>
</evidence>
<feature type="compositionally biased region" description="Low complexity" evidence="1">
    <location>
        <begin position="168"/>
        <end position="178"/>
    </location>
</feature>
<dbReference type="GO" id="GO:0005737">
    <property type="term" value="C:cytoplasm"/>
    <property type="evidence" value="ECO:0007669"/>
    <property type="project" value="TreeGrafter"/>
</dbReference>
<feature type="compositionally biased region" description="Low complexity" evidence="1">
    <location>
        <begin position="196"/>
        <end position="236"/>
    </location>
</feature>
<dbReference type="SUPFAM" id="SSF48065">
    <property type="entry name" value="DBL homology domain (DH-domain)"/>
    <property type="match status" value="1"/>
</dbReference>
<dbReference type="GO" id="GO:0005085">
    <property type="term" value="F:guanyl-nucleotide exchange factor activity"/>
    <property type="evidence" value="ECO:0007669"/>
    <property type="project" value="InterPro"/>
</dbReference>
<feature type="compositionally biased region" description="Basic and acidic residues" evidence="1">
    <location>
        <begin position="540"/>
        <end position="581"/>
    </location>
</feature>
<evidence type="ECO:0000259" key="2">
    <source>
        <dbReference type="PROSITE" id="PS50010"/>
    </source>
</evidence>
<dbReference type="Proteomes" id="UP000011083">
    <property type="component" value="Unassembled WGS sequence"/>
</dbReference>
<dbReference type="InterPro" id="IPR011993">
    <property type="entry name" value="PH-like_dom_sf"/>
</dbReference>
<dbReference type="Gene3D" id="2.30.29.30">
    <property type="entry name" value="Pleckstrin-homology domain (PH domain)/Phosphotyrosine-binding domain (PTB)"/>
    <property type="match status" value="1"/>
</dbReference>
<feature type="compositionally biased region" description="Basic and acidic residues" evidence="1">
    <location>
        <begin position="951"/>
        <end position="963"/>
    </location>
</feature>
<feature type="compositionally biased region" description="Basic and acidic residues" evidence="1">
    <location>
        <begin position="905"/>
        <end position="919"/>
    </location>
</feature>
<evidence type="ECO:0000313" key="4">
    <source>
        <dbReference type="Proteomes" id="UP000011083"/>
    </source>
</evidence>
<feature type="compositionally biased region" description="Low complexity" evidence="1">
    <location>
        <begin position="374"/>
        <end position="388"/>
    </location>
</feature>
<dbReference type="EMBL" id="KB007994">
    <property type="protein sequence ID" value="ELR16449.1"/>
    <property type="molecule type" value="Genomic_DNA"/>
</dbReference>
<feature type="region of interest" description="Disordered" evidence="1">
    <location>
        <begin position="1024"/>
        <end position="1074"/>
    </location>
</feature>
<feature type="compositionally biased region" description="Low complexity" evidence="1">
    <location>
        <begin position="64"/>
        <end position="74"/>
    </location>
</feature>
<dbReference type="KEGG" id="acan:ACA1_020910"/>
<dbReference type="SUPFAM" id="SSF50729">
    <property type="entry name" value="PH domain-like"/>
    <property type="match status" value="1"/>
</dbReference>
<feature type="compositionally biased region" description="Basic residues" evidence="1">
    <location>
        <begin position="968"/>
        <end position="980"/>
    </location>
</feature>
<feature type="compositionally biased region" description="Acidic residues" evidence="1">
    <location>
        <begin position="941"/>
        <end position="950"/>
    </location>
</feature>
<dbReference type="InterPro" id="IPR000219">
    <property type="entry name" value="DH_dom"/>
</dbReference>
<name>L8GTD2_ACACF</name>
<keyword evidence="4" id="KW-1185">Reference proteome</keyword>
<feature type="compositionally biased region" description="Gly residues" evidence="1">
    <location>
        <begin position="1"/>
        <end position="28"/>
    </location>
</feature>
<dbReference type="SMART" id="SM00325">
    <property type="entry name" value="RhoGEF"/>
    <property type="match status" value="1"/>
</dbReference>
<feature type="compositionally biased region" description="Low complexity" evidence="1">
    <location>
        <begin position="98"/>
        <end position="137"/>
    </location>
</feature>
<feature type="region of interest" description="Disordered" evidence="1">
    <location>
        <begin position="297"/>
        <end position="346"/>
    </location>
</feature>
<dbReference type="RefSeq" id="XP_004338462.1">
    <property type="nucleotide sequence ID" value="XM_004338414.1"/>
</dbReference>
<feature type="region of interest" description="Disordered" evidence="1">
    <location>
        <begin position="97"/>
        <end position="236"/>
    </location>
</feature>
<dbReference type="PROSITE" id="PS50010">
    <property type="entry name" value="DH_2"/>
    <property type="match status" value="1"/>
</dbReference>
<dbReference type="STRING" id="1257118.L8GTD2"/>
<evidence type="ECO:0000313" key="3">
    <source>
        <dbReference type="EMBL" id="ELR16449.1"/>
    </source>
</evidence>
<dbReference type="InterPro" id="IPR051092">
    <property type="entry name" value="FYVE_RhoGEF_PH"/>
</dbReference>
<feature type="region of interest" description="Disordered" evidence="1">
    <location>
        <begin position="540"/>
        <end position="764"/>
    </location>
</feature>
<organism evidence="3 4">
    <name type="scientific">Acanthamoeba castellanii (strain ATCC 30010 / Neff)</name>
    <dbReference type="NCBI Taxonomy" id="1257118"/>
    <lineage>
        <taxon>Eukaryota</taxon>
        <taxon>Amoebozoa</taxon>
        <taxon>Discosea</taxon>
        <taxon>Longamoebia</taxon>
        <taxon>Centramoebida</taxon>
        <taxon>Acanthamoebidae</taxon>
        <taxon>Acanthamoeba</taxon>
    </lineage>
</organism>
<feature type="compositionally biased region" description="Gly residues" evidence="1">
    <location>
        <begin position="710"/>
        <end position="722"/>
    </location>
</feature>
<feature type="compositionally biased region" description="Low complexity" evidence="1">
    <location>
        <begin position="29"/>
        <end position="43"/>
    </location>
</feature>
<accession>L8GTD2</accession>
<dbReference type="PANTHER" id="PTHR12673:SF263">
    <property type="entry name" value="PLECKSTRIN DOMAIN-CONTAINING PROTEIN"/>
    <property type="match status" value="1"/>
</dbReference>
<reference evidence="3 4" key="1">
    <citation type="journal article" date="2013" name="Genome Biol.">
        <title>Genome of Acanthamoeba castellanii highlights extensive lateral gene transfer and early evolution of tyrosine kinase signaling.</title>
        <authorList>
            <person name="Clarke M."/>
            <person name="Lohan A.J."/>
            <person name="Liu B."/>
            <person name="Lagkouvardos I."/>
            <person name="Roy S."/>
            <person name="Zafar N."/>
            <person name="Bertelli C."/>
            <person name="Schilde C."/>
            <person name="Kianianmomeni A."/>
            <person name="Burglin T.R."/>
            <person name="Frech C."/>
            <person name="Turcotte B."/>
            <person name="Kopec K.O."/>
            <person name="Synnott J.M."/>
            <person name="Choo C."/>
            <person name="Paponov I."/>
            <person name="Finkler A."/>
            <person name="Soon Heng Tan C."/>
            <person name="Hutchins A.P."/>
            <person name="Weinmeier T."/>
            <person name="Rattei T."/>
            <person name="Chu J.S."/>
            <person name="Gimenez G."/>
            <person name="Irimia M."/>
            <person name="Rigden D.J."/>
            <person name="Fitzpatrick D.A."/>
            <person name="Lorenzo-Morales J."/>
            <person name="Bateman A."/>
            <person name="Chiu C.H."/>
            <person name="Tang P."/>
            <person name="Hegemann P."/>
            <person name="Fromm H."/>
            <person name="Raoult D."/>
            <person name="Greub G."/>
            <person name="Miranda-Saavedra D."/>
            <person name="Chen N."/>
            <person name="Nash P."/>
            <person name="Ginger M.L."/>
            <person name="Horn M."/>
            <person name="Schaap P."/>
            <person name="Caler L."/>
            <person name="Loftus B."/>
        </authorList>
    </citation>
    <scope>NUCLEOTIDE SEQUENCE [LARGE SCALE GENOMIC DNA]</scope>
    <source>
        <strain evidence="3 4">Neff</strain>
    </source>
</reference>
<dbReference type="InterPro" id="IPR035899">
    <property type="entry name" value="DBL_dom_sf"/>
</dbReference>
<dbReference type="Pfam" id="PF00621">
    <property type="entry name" value="RhoGEF"/>
    <property type="match status" value="1"/>
</dbReference>
<feature type="compositionally biased region" description="Polar residues" evidence="1">
    <location>
        <begin position="694"/>
        <end position="703"/>
    </location>
</feature>
<dbReference type="OrthoDB" id="660555at2759"/>
<dbReference type="PANTHER" id="PTHR12673">
    <property type="entry name" value="FACIOGENITAL DYSPLASIA PROTEIN"/>
    <property type="match status" value="1"/>
</dbReference>
<gene>
    <name evidence="3" type="ORF">ACA1_020910</name>
</gene>
<feature type="region of interest" description="Disordered" evidence="1">
    <location>
        <begin position="1"/>
        <end position="84"/>
    </location>
</feature>
<dbReference type="VEuPathDB" id="AmoebaDB:ACA1_020910"/>
<feature type="region of interest" description="Disordered" evidence="1">
    <location>
        <begin position="365"/>
        <end position="388"/>
    </location>
</feature>
<feature type="domain" description="DH" evidence="2">
    <location>
        <begin position="1078"/>
        <end position="1266"/>
    </location>
</feature>
<feature type="compositionally biased region" description="Low complexity" evidence="1">
    <location>
        <begin position="582"/>
        <end position="618"/>
    </location>
</feature>